<comment type="caution">
    <text evidence="5">The sequence shown here is derived from an EMBL/GenBank/DDBJ whole genome shotgun (WGS) entry which is preliminary data.</text>
</comment>
<dbReference type="PROSITE" id="PS00356">
    <property type="entry name" value="HTH_LACI_1"/>
    <property type="match status" value="1"/>
</dbReference>
<reference evidence="5 6" key="1">
    <citation type="submission" date="2019-03" db="EMBL/GenBank/DDBJ databases">
        <title>Genomic Encyclopedia of Archaeal and Bacterial Type Strains, Phase II (KMG-II): from individual species to whole genera.</title>
        <authorList>
            <person name="Goeker M."/>
        </authorList>
    </citation>
    <scope>NUCLEOTIDE SEQUENCE [LARGE SCALE GENOMIC DNA]</scope>
    <source>
        <strain evidence="5 6">DSM 26433</strain>
    </source>
</reference>
<evidence type="ECO:0000313" key="6">
    <source>
        <dbReference type="Proteomes" id="UP000295673"/>
    </source>
</evidence>
<proteinExistence type="predicted"/>
<dbReference type="InterPro" id="IPR046335">
    <property type="entry name" value="LacI/GalR-like_sensor"/>
</dbReference>
<accession>A0A4R1N584</accession>
<dbReference type="RefSeq" id="WP_132860532.1">
    <property type="nucleotide sequence ID" value="NZ_SMGR01000002.1"/>
</dbReference>
<dbReference type="AlphaFoldDB" id="A0A4R1N584"/>
<dbReference type="SUPFAM" id="SSF53822">
    <property type="entry name" value="Periplasmic binding protein-like I"/>
    <property type="match status" value="1"/>
</dbReference>
<dbReference type="CDD" id="cd01392">
    <property type="entry name" value="HTH_LacI"/>
    <property type="match status" value="1"/>
</dbReference>
<dbReference type="Pfam" id="PF00356">
    <property type="entry name" value="LacI"/>
    <property type="match status" value="1"/>
</dbReference>
<evidence type="ECO:0000256" key="3">
    <source>
        <dbReference type="ARBA" id="ARBA00023163"/>
    </source>
</evidence>
<evidence type="ECO:0000256" key="2">
    <source>
        <dbReference type="ARBA" id="ARBA00023125"/>
    </source>
</evidence>
<dbReference type="PANTHER" id="PTHR30146">
    <property type="entry name" value="LACI-RELATED TRANSCRIPTIONAL REPRESSOR"/>
    <property type="match status" value="1"/>
</dbReference>
<protein>
    <submittedName>
        <fullName evidence="5">LacI family transcriptional regulator</fullName>
    </submittedName>
</protein>
<evidence type="ECO:0000259" key="4">
    <source>
        <dbReference type="PROSITE" id="PS50932"/>
    </source>
</evidence>
<name>A0A4R1N584_9RHOB</name>
<organism evidence="5 6">
    <name type="scientific">Shimia isoporae</name>
    <dbReference type="NCBI Taxonomy" id="647720"/>
    <lineage>
        <taxon>Bacteria</taxon>
        <taxon>Pseudomonadati</taxon>
        <taxon>Pseudomonadota</taxon>
        <taxon>Alphaproteobacteria</taxon>
        <taxon>Rhodobacterales</taxon>
        <taxon>Roseobacteraceae</taxon>
    </lineage>
</organism>
<dbReference type="InterPro" id="IPR010982">
    <property type="entry name" value="Lambda_DNA-bd_dom_sf"/>
</dbReference>
<keyword evidence="1" id="KW-0805">Transcription regulation</keyword>
<dbReference type="OrthoDB" id="60111at2"/>
<feature type="domain" description="HTH lacI-type" evidence="4">
    <location>
        <begin position="10"/>
        <end position="64"/>
    </location>
</feature>
<dbReference type="PRINTS" id="PR00036">
    <property type="entry name" value="HTHLACI"/>
</dbReference>
<dbReference type="PROSITE" id="PS50932">
    <property type="entry name" value="HTH_LACI_2"/>
    <property type="match status" value="1"/>
</dbReference>
<dbReference type="SMART" id="SM00354">
    <property type="entry name" value="HTH_LACI"/>
    <property type="match status" value="1"/>
</dbReference>
<dbReference type="EMBL" id="SMGR01000002">
    <property type="protein sequence ID" value="TCL01192.1"/>
    <property type="molecule type" value="Genomic_DNA"/>
</dbReference>
<sequence length="337" mass="36774">MTRKRDKKRANLRDVARAAEVSVATVSRVLNTPDVVQKKTREKVEKVIAELGFHPSAAARAINSGRTKIIGALIPTLDSDIFAITIDAIESRLGDFGFSLVVATTGEDPDVEAARARELLDIGVEGLFFPGIHHSQELYDLLDRTKVPTIAISYFDATFAYPTIGYDNREAARLALDHLLDLGHRRIAVVHGPKDHNDRTRARVTGASTQRSGTELAFFETDLSVAGGAKAARDAMKQPTEFDAYLCTSDTQAFGAIFELQRAGIQVPNDVSVMGLHDLPSAQYVNPSLSTIELPVREMGTLAAESLARWVEKDVRPAPVCLPSQLRARASTARKEN</sequence>
<dbReference type="GO" id="GO:0000976">
    <property type="term" value="F:transcription cis-regulatory region binding"/>
    <property type="evidence" value="ECO:0007669"/>
    <property type="project" value="TreeGrafter"/>
</dbReference>
<keyword evidence="2" id="KW-0238">DNA-binding</keyword>
<keyword evidence="3" id="KW-0804">Transcription</keyword>
<dbReference type="SUPFAM" id="SSF47413">
    <property type="entry name" value="lambda repressor-like DNA-binding domains"/>
    <property type="match status" value="1"/>
</dbReference>
<dbReference type="Gene3D" id="3.40.50.2300">
    <property type="match status" value="2"/>
</dbReference>
<dbReference type="InterPro" id="IPR028082">
    <property type="entry name" value="Peripla_BP_I"/>
</dbReference>
<dbReference type="PANTHER" id="PTHR30146:SF138">
    <property type="entry name" value="TRANSCRIPTIONAL REGULATORY PROTEIN"/>
    <property type="match status" value="1"/>
</dbReference>
<dbReference type="GO" id="GO:0003700">
    <property type="term" value="F:DNA-binding transcription factor activity"/>
    <property type="evidence" value="ECO:0007669"/>
    <property type="project" value="TreeGrafter"/>
</dbReference>
<evidence type="ECO:0000256" key="1">
    <source>
        <dbReference type="ARBA" id="ARBA00023015"/>
    </source>
</evidence>
<dbReference type="Gene3D" id="1.10.260.40">
    <property type="entry name" value="lambda repressor-like DNA-binding domains"/>
    <property type="match status" value="1"/>
</dbReference>
<dbReference type="Pfam" id="PF13377">
    <property type="entry name" value="Peripla_BP_3"/>
    <property type="match status" value="1"/>
</dbReference>
<dbReference type="Proteomes" id="UP000295673">
    <property type="component" value="Unassembled WGS sequence"/>
</dbReference>
<evidence type="ECO:0000313" key="5">
    <source>
        <dbReference type="EMBL" id="TCL01192.1"/>
    </source>
</evidence>
<dbReference type="InterPro" id="IPR000843">
    <property type="entry name" value="HTH_LacI"/>
</dbReference>
<keyword evidence="6" id="KW-1185">Reference proteome</keyword>
<gene>
    <name evidence="5" type="ORF">BXY66_2501</name>
</gene>